<comment type="caution">
    <text evidence="1">The sequence shown here is derived from an EMBL/GenBank/DDBJ whole genome shotgun (WGS) entry which is preliminary data.</text>
</comment>
<name>A0A7M3SUI1_9ACTN</name>
<dbReference type="EMBL" id="BJOU01000001">
    <property type="protein sequence ID" value="GED96305.1"/>
    <property type="molecule type" value="Genomic_DNA"/>
</dbReference>
<sequence length="210" mass="23665">MEYLMNDPWDGLNNFMATMGYWKEVQDALFADALTRSDPRTLGRVYLDGDRVVIPSALDANQAEIYTNYSICCEGPRFSLRKSGRGDRGHTFSNVEVAWFGIFGDAAKYFSGSIVATPIRLALQPRLDPVEWRWLDAGLPPNWSSIEEAKPSGIVPGRRFFRTDQPDRYYFTDASDNVTAWVLDLTWDQIVTVFSEGIGSAARVARPTFS</sequence>
<accession>A0A7M3SUI1</accession>
<evidence type="ECO:0000313" key="1">
    <source>
        <dbReference type="EMBL" id="GED96305.1"/>
    </source>
</evidence>
<evidence type="ECO:0000313" key="2">
    <source>
        <dbReference type="Proteomes" id="UP000444980"/>
    </source>
</evidence>
<protein>
    <submittedName>
        <fullName evidence="1">Uncharacterized protein</fullName>
    </submittedName>
</protein>
<organism evidence="1 2">
    <name type="scientific">Gordonia crocea</name>
    <dbReference type="NCBI Taxonomy" id="589162"/>
    <lineage>
        <taxon>Bacteria</taxon>
        <taxon>Bacillati</taxon>
        <taxon>Actinomycetota</taxon>
        <taxon>Actinomycetes</taxon>
        <taxon>Mycobacteriales</taxon>
        <taxon>Gordoniaceae</taxon>
        <taxon>Gordonia</taxon>
    </lineage>
</organism>
<keyword evidence="2" id="KW-1185">Reference proteome</keyword>
<dbReference type="Proteomes" id="UP000444980">
    <property type="component" value="Unassembled WGS sequence"/>
</dbReference>
<reference evidence="2" key="1">
    <citation type="submission" date="2019-06" db="EMBL/GenBank/DDBJ databases">
        <title>Gordonia isolated from sludge of a wastewater treatment plant.</title>
        <authorList>
            <person name="Tamura T."/>
            <person name="Aoyama K."/>
            <person name="Kang Y."/>
            <person name="Saito S."/>
            <person name="Akiyama N."/>
            <person name="Yazawa K."/>
            <person name="Gonoi T."/>
            <person name="Mikami Y."/>
        </authorList>
    </citation>
    <scope>NUCLEOTIDE SEQUENCE [LARGE SCALE GENOMIC DNA]</scope>
    <source>
        <strain evidence="2">NBRC 107697</strain>
    </source>
</reference>
<dbReference type="AlphaFoldDB" id="A0A7M3SUI1"/>
<proteinExistence type="predicted"/>
<gene>
    <name evidence="1" type="ORF">nbrc107697_03440</name>
</gene>